<dbReference type="SUPFAM" id="SSF46785">
    <property type="entry name" value="Winged helix' DNA-binding domain"/>
    <property type="match status" value="1"/>
</dbReference>
<reference evidence="3 6" key="2">
    <citation type="submission" date="2023-06" db="EMBL/GenBank/DDBJ databases">
        <title>SYSU T0a273.</title>
        <authorList>
            <person name="Gao L."/>
            <person name="Fang B.-Z."/>
            <person name="Li W.-J."/>
        </authorList>
    </citation>
    <scope>NUCLEOTIDE SEQUENCE [LARGE SCALE GENOMIC DNA]</scope>
    <source>
        <strain evidence="3 6">SYSU T0a273</strain>
    </source>
</reference>
<dbReference type="Gene3D" id="3.30.420.40">
    <property type="match status" value="2"/>
</dbReference>
<feature type="region of interest" description="Disordered" evidence="2">
    <location>
        <begin position="1"/>
        <end position="26"/>
    </location>
</feature>
<dbReference type="Proteomes" id="UP001172737">
    <property type="component" value="Unassembled WGS sequence"/>
</dbReference>
<reference evidence="4" key="1">
    <citation type="submission" date="2023-06" db="EMBL/GenBank/DDBJ databases">
        <title>Sysu t00039.</title>
        <authorList>
            <person name="Gao L."/>
            <person name="Fang B.-Z."/>
            <person name="Li W.-J."/>
        </authorList>
    </citation>
    <scope>NUCLEOTIDE SEQUENCE</scope>
    <source>
        <strain evidence="4">SYSU T00039</strain>
    </source>
</reference>
<evidence type="ECO:0000313" key="5">
    <source>
        <dbReference type="Proteomes" id="UP001172737"/>
    </source>
</evidence>
<dbReference type="Proteomes" id="UP001172756">
    <property type="component" value="Unassembled WGS sequence"/>
</dbReference>
<protein>
    <submittedName>
        <fullName evidence="4">ROK family transcriptional regulator</fullName>
    </submittedName>
</protein>
<dbReference type="SUPFAM" id="SSF53067">
    <property type="entry name" value="Actin-like ATPase domain"/>
    <property type="match status" value="2"/>
</dbReference>
<dbReference type="Pfam" id="PF00480">
    <property type="entry name" value="ROK"/>
    <property type="match status" value="1"/>
</dbReference>
<accession>A0AAW7M8S2</accession>
<dbReference type="PANTHER" id="PTHR18964:SF149">
    <property type="entry name" value="BIFUNCTIONAL UDP-N-ACETYLGLUCOSAMINE 2-EPIMERASE_N-ACETYLMANNOSAMINE KINASE"/>
    <property type="match status" value="1"/>
</dbReference>
<dbReference type="InterPro" id="IPR043129">
    <property type="entry name" value="ATPase_NBD"/>
</dbReference>
<comment type="similarity">
    <text evidence="1">Belongs to the ROK (NagC/XylR) family.</text>
</comment>
<dbReference type="EMBL" id="JAUHPX010000004">
    <property type="protein sequence ID" value="MDN4488115.1"/>
    <property type="molecule type" value="Genomic_DNA"/>
</dbReference>
<dbReference type="EMBL" id="JAUHQB010000005">
    <property type="protein sequence ID" value="MDN4483579.1"/>
    <property type="molecule type" value="Genomic_DNA"/>
</dbReference>
<dbReference type="InterPro" id="IPR036388">
    <property type="entry name" value="WH-like_DNA-bd_sf"/>
</dbReference>
<evidence type="ECO:0000256" key="1">
    <source>
        <dbReference type="ARBA" id="ARBA00006479"/>
    </source>
</evidence>
<proteinExistence type="inferred from homology"/>
<evidence type="ECO:0000256" key="2">
    <source>
        <dbReference type="SAM" id="MobiDB-lite"/>
    </source>
</evidence>
<dbReference type="AlphaFoldDB" id="A0AAW7M8S2"/>
<sequence>MGDAAGARGDVRLAHALPSPPDRAADASTLRAHNLGIVMRLLREHGTVSRKDIEQASGMVPASVLNLLGDLESRGLVREVRHGAAGEVRGRGRPRVMVEAVGDRCLALAVRVTRERITSELHSSTGVLLDSASRAVAFKWGNPDAAVAAVADLVARALATAADRGGLLMAVVVAMPGPVGKDNTLADSVEFGWGHVGLEARLREAGTPDSVRVEVVNEGDVAGLAEYWELPSPRPSVMLFLNGDRMIGGGVVQDGRVLVGAHGFGGALGHVTVDWRGRSCECGSIGCLNAYIGAEALLTSARLIDHVQMRGTVAAMLELQERLDRGERRAVDVAIRAGDILGAAMRSVYDVVNPAALVLGGHLAWMRRWLEPGVQMQLATRTERLAPVRITTARLGSRAGLVGAARYGLEVLFDDPTVVPVLEDAPARLLG</sequence>
<keyword evidence="5" id="KW-1185">Reference proteome</keyword>
<dbReference type="InterPro" id="IPR000600">
    <property type="entry name" value="ROK"/>
</dbReference>
<evidence type="ECO:0000313" key="6">
    <source>
        <dbReference type="Proteomes" id="UP001172756"/>
    </source>
</evidence>
<comment type="caution">
    <text evidence="4">The sequence shown here is derived from an EMBL/GenBank/DDBJ whole genome shotgun (WGS) entry which is preliminary data.</text>
</comment>
<name>A0AAW7M8S2_9MICO</name>
<dbReference type="PANTHER" id="PTHR18964">
    <property type="entry name" value="ROK (REPRESSOR, ORF, KINASE) FAMILY"/>
    <property type="match status" value="1"/>
</dbReference>
<dbReference type="Gene3D" id="1.10.10.10">
    <property type="entry name" value="Winged helix-like DNA-binding domain superfamily/Winged helix DNA-binding domain"/>
    <property type="match status" value="1"/>
</dbReference>
<dbReference type="RefSeq" id="WP_301118769.1">
    <property type="nucleotide sequence ID" value="NZ_JAUHPX010000004.1"/>
</dbReference>
<gene>
    <name evidence="3" type="ORF">QQ002_08535</name>
    <name evidence="4" type="ORF">QQX10_08035</name>
</gene>
<evidence type="ECO:0000313" key="4">
    <source>
        <dbReference type="EMBL" id="MDN4488115.1"/>
    </source>
</evidence>
<evidence type="ECO:0000313" key="3">
    <source>
        <dbReference type="EMBL" id="MDN4483579.1"/>
    </source>
</evidence>
<dbReference type="InterPro" id="IPR036390">
    <property type="entry name" value="WH_DNA-bd_sf"/>
</dbReference>
<organism evidence="4 5">
    <name type="scientific">Demequina lignilytica</name>
    <dbReference type="NCBI Taxonomy" id="3051663"/>
    <lineage>
        <taxon>Bacteria</taxon>
        <taxon>Bacillati</taxon>
        <taxon>Actinomycetota</taxon>
        <taxon>Actinomycetes</taxon>
        <taxon>Micrococcales</taxon>
        <taxon>Demequinaceae</taxon>
        <taxon>Demequina</taxon>
    </lineage>
</organism>